<keyword evidence="1" id="KW-0472">Membrane</keyword>
<proteinExistence type="predicted"/>
<dbReference type="Proteomes" id="UP000229383">
    <property type="component" value="Unassembled WGS sequence"/>
</dbReference>
<sequence>MEILFNAFFEGPVRDIFRLMFAYWFVWMPIALASIAWEMWVTYVRTNWLANSPRTLLEIKIPQEIAKGPQAMEVVLNAIHSAGGGNMKMRYWHGLVPTWYSLEIASINGKVHFYVNTQRFFKNLLESQIYGQYTEAEIAEVDDYTKVLPKDLPNNDWSVWGAEFDLTKDDAYPIKTYIDYELHLVKEEEEKVDPLSSILEFMGTLREGEQLWFQILIKGAGGEWHEKGNKFVEKLLGRKKFQPGADTGRPPMMFSSGEDMVVKSIERCIAKHGFYTGIRFVYVAKKDVFSPSTFSGMIGMLKQFSSLNLNGFKPAWSTGVNYFFVKRMEYFKKKKIVRDFRARSYFYPPYRSFTNLNSPFGGQVKQFILNTEELATIYHYPGRTAEVPTLPRIEARKGEPPANLPI</sequence>
<evidence type="ECO:0000259" key="2">
    <source>
        <dbReference type="Pfam" id="PF26449"/>
    </source>
</evidence>
<dbReference type="InterPro" id="IPR058441">
    <property type="entry name" value="DUF8128"/>
</dbReference>
<dbReference type="Pfam" id="PF26449">
    <property type="entry name" value="DUF8128"/>
    <property type="match status" value="1"/>
</dbReference>
<comment type="caution">
    <text evidence="3">The sequence shown here is derived from an EMBL/GenBank/DDBJ whole genome shotgun (WGS) entry which is preliminary data.</text>
</comment>
<feature type="domain" description="DUF8128" evidence="2">
    <location>
        <begin position="52"/>
        <end position="384"/>
    </location>
</feature>
<organism evidence="3 4">
    <name type="scientific">Candidatus Niyogibacteria bacterium CG10_big_fil_rev_8_21_14_0_10_42_19</name>
    <dbReference type="NCBI Taxonomy" id="1974725"/>
    <lineage>
        <taxon>Bacteria</taxon>
        <taxon>Candidatus Niyogiibacteriota</taxon>
    </lineage>
</organism>
<feature type="transmembrane region" description="Helical" evidence="1">
    <location>
        <begin position="21"/>
        <end position="43"/>
    </location>
</feature>
<gene>
    <name evidence="3" type="ORF">COU46_00725</name>
</gene>
<dbReference type="AlphaFoldDB" id="A0A2H0TGA4"/>
<keyword evidence="1" id="KW-0812">Transmembrane</keyword>
<evidence type="ECO:0000256" key="1">
    <source>
        <dbReference type="SAM" id="Phobius"/>
    </source>
</evidence>
<protein>
    <recommendedName>
        <fullName evidence="2">DUF8128 domain-containing protein</fullName>
    </recommendedName>
</protein>
<keyword evidence="1" id="KW-1133">Transmembrane helix</keyword>
<name>A0A2H0TGA4_9BACT</name>
<evidence type="ECO:0000313" key="3">
    <source>
        <dbReference type="EMBL" id="PIR70586.1"/>
    </source>
</evidence>
<evidence type="ECO:0000313" key="4">
    <source>
        <dbReference type="Proteomes" id="UP000229383"/>
    </source>
</evidence>
<accession>A0A2H0TGA4</accession>
<dbReference type="EMBL" id="PFCN01000010">
    <property type="protein sequence ID" value="PIR70586.1"/>
    <property type="molecule type" value="Genomic_DNA"/>
</dbReference>
<reference evidence="4" key="1">
    <citation type="submission" date="2017-09" db="EMBL/GenBank/DDBJ databases">
        <title>Depth-based differentiation of microbial function through sediment-hosted aquifers and enrichment of novel symbionts in the deep terrestrial subsurface.</title>
        <authorList>
            <person name="Probst A.J."/>
            <person name="Ladd B."/>
            <person name="Jarett J.K."/>
            <person name="Geller-Mcgrath D.E."/>
            <person name="Sieber C.M.K."/>
            <person name="Emerson J.B."/>
            <person name="Anantharaman K."/>
            <person name="Thomas B.C."/>
            <person name="Malmstrom R."/>
            <person name="Stieglmeier M."/>
            <person name="Klingl A."/>
            <person name="Woyke T."/>
            <person name="Ryan C.M."/>
            <person name="Banfield J.F."/>
        </authorList>
    </citation>
    <scope>NUCLEOTIDE SEQUENCE [LARGE SCALE GENOMIC DNA]</scope>
</reference>